<evidence type="ECO:0000313" key="1">
    <source>
        <dbReference type="EMBL" id="MCD2492139.1"/>
    </source>
</evidence>
<organism evidence="1 2">
    <name type="scientific">Lientehia hominis</name>
    <dbReference type="NCBI Taxonomy" id="2897778"/>
    <lineage>
        <taxon>Bacteria</taxon>
        <taxon>Bacillati</taxon>
        <taxon>Bacillota</taxon>
        <taxon>Clostridia</taxon>
        <taxon>Lachnospirales</taxon>
        <taxon>Lachnospiraceae</taxon>
        <taxon>Lientehia</taxon>
    </lineage>
</organism>
<keyword evidence="2" id="KW-1185">Reference proteome</keyword>
<proteinExistence type="predicted"/>
<accession>A0AAP2RIP1</accession>
<dbReference type="Pfam" id="PF05045">
    <property type="entry name" value="RgpF"/>
    <property type="match status" value="1"/>
</dbReference>
<dbReference type="InterPro" id="IPR007739">
    <property type="entry name" value="RgpF"/>
</dbReference>
<dbReference type="Proteomes" id="UP001299265">
    <property type="component" value="Unassembled WGS sequence"/>
</dbReference>
<evidence type="ECO:0000313" key="2">
    <source>
        <dbReference type="Proteomes" id="UP001299265"/>
    </source>
</evidence>
<dbReference type="RefSeq" id="WP_231062050.1">
    <property type="nucleotide sequence ID" value="NZ_JAJNOR010000002.1"/>
</dbReference>
<name>A0AAP2RIP1_9FIRM</name>
<feature type="non-terminal residue" evidence="1">
    <location>
        <position position="1"/>
    </location>
</feature>
<reference evidence="1 2" key="1">
    <citation type="submission" date="2021-11" db="EMBL/GenBank/DDBJ databases">
        <title>Lacrimispora sp. nov. NSJ-141 isolated from human feces.</title>
        <authorList>
            <person name="Abdugheni R."/>
        </authorList>
    </citation>
    <scope>NUCLEOTIDE SEQUENCE [LARGE SCALE GENOMIC DNA]</scope>
    <source>
        <strain evidence="1 2">NSJ-141</strain>
    </source>
</reference>
<gene>
    <name evidence="1" type="ORF">LQE92_05795</name>
</gene>
<comment type="caution">
    <text evidence="1">The sequence shown here is derived from an EMBL/GenBank/DDBJ whole genome shotgun (WGS) entry which is preliminary data.</text>
</comment>
<protein>
    <submittedName>
        <fullName evidence="1">Rhamnan synthesis F family protein</fullName>
    </submittedName>
</protein>
<dbReference type="EMBL" id="JAJNOR010000002">
    <property type="protein sequence ID" value="MCD2492139.1"/>
    <property type="molecule type" value="Genomic_DNA"/>
</dbReference>
<sequence length="361" mass="41278">LEIIVIENRGRDVSALLIGAKEIVPRYEYICFAHDKRVVQLKPWTQGAGWSYKCFESVLKNRHVVNNIVSRFEENPRLGMLSPAPPNHAGYYSLLGTEWTENYEKVKALSEELGMHVPMSEEKEPIAPIGTIFWFRSKSLEKLMKAGWGYEDFPEEPAGSDGTLAHVIERLYPFAVQDAGYYPAWVFDDEEAALEVTNLTYMLRGLNTILYDNGVGGANYLDSYTRLEELLKVGGKYRSFLDPVLYLNYGRGYNENEVLHACNWGEKDSLRVDFRWPENMGVPLRVRFDPCEEGGIKLKSVSIHLVFSSGRKKQILLEDCVCNGVVSDDEVQFEKPDPWIDISWKSFRKPIGLEIRAQVTF</sequence>
<dbReference type="AlphaFoldDB" id="A0AAP2RIP1"/>